<evidence type="ECO:0000313" key="2">
    <source>
        <dbReference type="Proteomes" id="UP000235145"/>
    </source>
</evidence>
<dbReference type="Gene3D" id="3.80.10.10">
    <property type="entry name" value="Ribonuclease Inhibitor"/>
    <property type="match status" value="1"/>
</dbReference>
<evidence type="ECO:0000313" key="1">
    <source>
        <dbReference type="EMBL" id="KAJ0197747.1"/>
    </source>
</evidence>
<name>A0A9R1X6M1_LACSA</name>
<dbReference type="AlphaFoldDB" id="A0A9R1X6M1"/>
<dbReference type="EMBL" id="NBSK02000007">
    <property type="protein sequence ID" value="KAJ0197747.1"/>
    <property type="molecule type" value="Genomic_DNA"/>
</dbReference>
<gene>
    <name evidence="1" type="ORF">LSAT_V11C700357980</name>
</gene>
<dbReference type="Proteomes" id="UP000235145">
    <property type="component" value="Unassembled WGS sequence"/>
</dbReference>
<sequence length="428" mass="49045">MDKLPEALVVEILSHLDDSADVARCRVAWKTFNTVTPHLRSINLHWPYRKSRSRVSKSSSSSQLTFPLKTVFLNLISNLRVLESVRISTENLRETAVNAHLIDNGDDMHLTDEGFIKEWLPRKFCRWSLCTVSSLYAYIFSSDAVVYREIHLFSHSLLELELKNAWLSAYNLHPMPNLTSLTLEYIKLDDNDLSQVNKCFPNLQVLNLKHLNNPRSTFLTSKPAAGLKVVNYHVTVITPNLMTLKLEFTSTTAIYVEAPKLSHFHLFIYHLMGEFTIKSFENLKTLFLESTSVIRSLLINSVLTQTVENLSLTGHEWGVGDFKFTLQDLFCAFPNMTSLCFSPWSSSKFEVLYGPWDGNKGLKTFRGYLSVVDHSFTFPMIASVIEQCFISLVDVSLLFQCHIAPCVSRGFIDRCRARWPKVNWRWGT</sequence>
<reference evidence="1 2" key="1">
    <citation type="journal article" date="2017" name="Nat. Commun.">
        <title>Genome assembly with in vitro proximity ligation data and whole-genome triplication in lettuce.</title>
        <authorList>
            <person name="Reyes-Chin-Wo S."/>
            <person name="Wang Z."/>
            <person name="Yang X."/>
            <person name="Kozik A."/>
            <person name="Arikit S."/>
            <person name="Song C."/>
            <person name="Xia L."/>
            <person name="Froenicke L."/>
            <person name="Lavelle D.O."/>
            <person name="Truco M.J."/>
            <person name="Xia R."/>
            <person name="Zhu S."/>
            <person name="Xu C."/>
            <person name="Xu H."/>
            <person name="Xu X."/>
            <person name="Cox K."/>
            <person name="Korf I."/>
            <person name="Meyers B.C."/>
            <person name="Michelmore R.W."/>
        </authorList>
    </citation>
    <scope>NUCLEOTIDE SEQUENCE [LARGE SCALE GENOMIC DNA]</scope>
    <source>
        <strain evidence="2">cv. Salinas</strain>
        <tissue evidence="1">Seedlings</tissue>
    </source>
</reference>
<dbReference type="InterPro" id="IPR032675">
    <property type="entry name" value="LRR_dom_sf"/>
</dbReference>
<proteinExistence type="predicted"/>
<dbReference type="PANTHER" id="PTHR31215">
    <property type="entry name" value="OS05G0510400 PROTEIN-RELATED"/>
    <property type="match status" value="1"/>
</dbReference>
<dbReference type="SUPFAM" id="SSF52047">
    <property type="entry name" value="RNI-like"/>
    <property type="match status" value="1"/>
</dbReference>
<dbReference type="InterPro" id="IPR044809">
    <property type="entry name" value="AUF1-like"/>
</dbReference>
<evidence type="ECO:0008006" key="3">
    <source>
        <dbReference type="Google" id="ProtNLM"/>
    </source>
</evidence>
<comment type="caution">
    <text evidence="1">The sequence shown here is derived from an EMBL/GenBank/DDBJ whole genome shotgun (WGS) entry which is preliminary data.</text>
</comment>
<accession>A0A9R1X6M1</accession>
<organism evidence="1 2">
    <name type="scientific">Lactuca sativa</name>
    <name type="common">Garden lettuce</name>
    <dbReference type="NCBI Taxonomy" id="4236"/>
    <lineage>
        <taxon>Eukaryota</taxon>
        <taxon>Viridiplantae</taxon>
        <taxon>Streptophyta</taxon>
        <taxon>Embryophyta</taxon>
        <taxon>Tracheophyta</taxon>
        <taxon>Spermatophyta</taxon>
        <taxon>Magnoliopsida</taxon>
        <taxon>eudicotyledons</taxon>
        <taxon>Gunneridae</taxon>
        <taxon>Pentapetalae</taxon>
        <taxon>asterids</taxon>
        <taxon>campanulids</taxon>
        <taxon>Asterales</taxon>
        <taxon>Asteraceae</taxon>
        <taxon>Cichorioideae</taxon>
        <taxon>Cichorieae</taxon>
        <taxon>Lactucinae</taxon>
        <taxon>Lactuca</taxon>
    </lineage>
</organism>
<protein>
    <recommendedName>
        <fullName evidence="3">F-box domain-containing protein</fullName>
    </recommendedName>
</protein>
<keyword evidence="2" id="KW-1185">Reference proteome</keyword>